<keyword evidence="6" id="KW-0732">Signal</keyword>
<accession>A0AAJ2JTH1</accession>
<evidence type="ECO:0000256" key="1">
    <source>
        <dbReference type="ARBA" id="ARBA00010641"/>
    </source>
</evidence>
<dbReference type="PANTHER" id="PTHR43133:SF8">
    <property type="entry name" value="RNA POLYMERASE SIGMA FACTOR HI_1459-RELATED"/>
    <property type="match status" value="1"/>
</dbReference>
<feature type="chain" id="PRO_5042595369" evidence="6">
    <location>
        <begin position="25"/>
        <end position="557"/>
    </location>
</feature>
<dbReference type="Gene3D" id="2.40.10.10">
    <property type="entry name" value="Trypsin-like serine proteases"/>
    <property type="match status" value="1"/>
</dbReference>
<feature type="signal peptide" evidence="6">
    <location>
        <begin position="1"/>
        <end position="24"/>
    </location>
</feature>
<evidence type="ECO:0000259" key="7">
    <source>
        <dbReference type="Pfam" id="PF04542"/>
    </source>
</evidence>
<gene>
    <name evidence="9" type="ORF">RQP50_00370</name>
</gene>
<dbReference type="EMBL" id="JAVYAA010000001">
    <property type="protein sequence ID" value="MDT8974690.1"/>
    <property type="molecule type" value="Genomic_DNA"/>
</dbReference>
<sequence length="557" mass="63250">MRVKRLLGSIALASFLLFSSSISAAESTDNGYQWITIKGTISEIAEITQKNSLNETPYPLLLTESSDNLSNTALLDNYIEKQRIKQDIPTIKKIIESAPTMYSGHYYDADKGKVVVQITEDSSSLKTRVQDSIQNNDKVEFEITKFSWADIENAKEIIRENINPGTVRALIPDVKNNRLIIAFDEEKLAKKESVSSLIPQSEMLVFTTFPDSALTVETDDTQYGSQLPIGSKIGGNYRKVEENKYNYSVCTAGYFGINQNEQEVLVTSGHCQPPNTVSEWYQPTWDNTTIGNYTFRTTSSGDGSNAFSDSGYITLNSSYIGRPRTPYPSTSNMAMITGVYTSDTPGDTIYLRGSNSGTTTSGTIAYSNVDIYWGGFISYKKPLGNLDTTIQKLIYNSYYQFVYKDIYCMVYDHSLTEDIIQDSFLKVISNGPKMLSETNIRAWIKQLTRNTALDHLRRLKRDRQVLVEPYVNISDTVLNKISVASEVEIKERDNLLHRAIAELKLEYQTILLLFYIEGKSYREICQELHLTEQVLTQRLARARKKLRQHFLRKWTDE</sequence>
<dbReference type="GO" id="GO:0003677">
    <property type="term" value="F:DNA binding"/>
    <property type="evidence" value="ECO:0007669"/>
    <property type="project" value="UniProtKB-KW"/>
</dbReference>
<evidence type="ECO:0000256" key="3">
    <source>
        <dbReference type="ARBA" id="ARBA00023082"/>
    </source>
</evidence>
<dbReference type="Pfam" id="PF08281">
    <property type="entry name" value="Sigma70_r4_2"/>
    <property type="match status" value="1"/>
</dbReference>
<dbReference type="InterPro" id="IPR013249">
    <property type="entry name" value="RNA_pol_sigma70_r4_t2"/>
</dbReference>
<comment type="similarity">
    <text evidence="1">Belongs to the sigma-70 factor family. ECF subfamily.</text>
</comment>
<dbReference type="CDD" id="cd06171">
    <property type="entry name" value="Sigma70_r4"/>
    <property type="match status" value="1"/>
</dbReference>
<keyword evidence="10" id="KW-1185">Reference proteome</keyword>
<feature type="domain" description="RNA polymerase sigma factor 70 region 4 type 2" evidence="8">
    <location>
        <begin position="495"/>
        <end position="546"/>
    </location>
</feature>
<dbReference type="Gene3D" id="1.10.10.10">
    <property type="entry name" value="Winged helix-like DNA-binding domain superfamily/Winged helix DNA-binding domain"/>
    <property type="match status" value="1"/>
</dbReference>
<dbReference type="InterPro" id="IPR036388">
    <property type="entry name" value="WH-like_DNA-bd_sf"/>
</dbReference>
<dbReference type="GO" id="GO:0016987">
    <property type="term" value="F:sigma factor activity"/>
    <property type="evidence" value="ECO:0007669"/>
    <property type="project" value="UniProtKB-KW"/>
</dbReference>
<dbReference type="SUPFAM" id="SSF88946">
    <property type="entry name" value="Sigma2 domain of RNA polymerase sigma factors"/>
    <property type="match status" value="1"/>
</dbReference>
<dbReference type="GO" id="GO:0006352">
    <property type="term" value="P:DNA-templated transcription initiation"/>
    <property type="evidence" value="ECO:0007669"/>
    <property type="project" value="InterPro"/>
</dbReference>
<evidence type="ECO:0000256" key="4">
    <source>
        <dbReference type="ARBA" id="ARBA00023125"/>
    </source>
</evidence>
<keyword evidence="2" id="KW-0805">Transcription regulation</keyword>
<keyword evidence="4" id="KW-0238">DNA-binding</keyword>
<evidence type="ECO:0000256" key="5">
    <source>
        <dbReference type="ARBA" id="ARBA00023163"/>
    </source>
</evidence>
<keyword evidence="3" id="KW-0731">Sigma factor</keyword>
<proteinExistence type="inferred from homology"/>
<evidence type="ECO:0000259" key="8">
    <source>
        <dbReference type="Pfam" id="PF08281"/>
    </source>
</evidence>
<dbReference type="Pfam" id="PF04542">
    <property type="entry name" value="Sigma70_r2"/>
    <property type="match status" value="1"/>
</dbReference>
<dbReference type="InterPro" id="IPR043504">
    <property type="entry name" value="Peptidase_S1_PA_chymotrypsin"/>
</dbReference>
<dbReference type="SUPFAM" id="SSF88659">
    <property type="entry name" value="Sigma3 and sigma4 domains of RNA polymerase sigma factors"/>
    <property type="match status" value="1"/>
</dbReference>
<dbReference type="InterPro" id="IPR007627">
    <property type="entry name" value="RNA_pol_sigma70_r2"/>
</dbReference>
<reference evidence="10" key="1">
    <citation type="submission" date="2023-09" db="EMBL/GenBank/DDBJ databases">
        <title>Paenibacillus sp. chi10 Genome sequencing and assembly.</title>
        <authorList>
            <person name="Kim I."/>
        </authorList>
    </citation>
    <scope>NUCLEOTIDE SEQUENCE [LARGE SCALE GENOMIC DNA]</scope>
    <source>
        <strain evidence="10">chi10</strain>
    </source>
</reference>
<organism evidence="9 10">
    <name type="scientific">Paenibacillus suaedae</name>
    <dbReference type="NCBI Taxonomy" id="3077233"/>
    <lineage>
        <taxon>Bacteria</taxon>
        <taxon>Bacillati</taxon>
        <taxon>Bacillota</taxon>
        <taxon>Bacilli</taxon>
        <taxon>Bacillales</taxon>
        <taxon>Paenibacillaceae</taxon>
        <taxon>Paenibacillus</taxon>
    </lineage>
</organism>
<dbReference type="NCBIfam" id="TIGR02937">
    <property type="entry name" value="sigma70-ECF"/>
    <property type="match status" value="1"/>
</dbReference>
<keyword evidence="5" id="KW-0804">Transcription</keyword>
<evidence type="ECO:0000256" key="2">
    <source>
        <dbReference type="ARBA" id="ARBA00023015"/>
    </source>
</evidence>
<dbReference type="Proteomes" id="UP001250538">
    <property type="component" value="Unassembled WGS sequence"/>
</dbReference>
<dbReference type="InterPro" id="IPR013325">
    <property type="entry name" value="RNA_pol_sigma_r2"/>
</dbReference>
<name>A0AAJ2JTH1_9BACL</name>
<comment type="caution">
    <text evidence="9">The sequence shown here is derived from an EMBL/GenBank/DDBJ whole genome shotgun (WGS) entry which is preliminary data.</text>
</comment>
<dbReference type="InterPro" id="IPR039425">
    <property type="entry name" value="RNA_pol_sigma-70-like"/>
</dbReference>
<evidence type="ECO:0000256" key="6">
    <source>
        <dbReference type="SAM" id="SignalP"/>
    </source>
</evidence>
<dbReference type="PANTHER" id="PTHR43133">
    <property type="entry name" value="RNA POLYMERASE ECF-TYPE SIGMA FACTO"/>
    <property type="match status" value="1"/>
</dbReference>
<dbReference type="Gene3D" id="1.10.1740.10">
    <property type="match status" value="1"/>
</dbReference>
<feature type="domain" description="RNA polymerase sigma-70 region 2" evidence="7">
    <location>
        <begin position="394"/>
        <end position="461"/>
    </location>
</feature>
<evidence type="ECO:0000313" key="9">
    <source>
        <dbReference type="EMBL" id="MDT8974690.1"/>
    </source>
</evidence>
<dbReference type="AlphaFoldDB" id="A0AAJ2JTH1"/>
<dbReference type="InterPro" id="IPR014284">
    <property type="entry name" value="RNA_pol_sigma-70_dom"/>
</dbReference>
<dbReference type="RefSeq" id="WP_315742367.1">
    <property type="nucleotide sequence ID" value="NZ_JAVYAA010000001.1"/>
</dbReference>
<dbReference type="InterPro" id="IPR013324">
    <property type="entry name" value="RNA_pol_sigma_r3/r4-like"/>
</dbReference>
<protein>
    <submittedName>
        <fullName evidence="9">Sigma-70 family RNA polymerase sigma factor</fullName>
    </submittedName>
</protein>
<evidence type="ECO:0000313" key="10">
    <source>
        <dbReference type="Proteomes" id="UP001250538"/>
    </source>
</evidence>